<dbReference type="InterPro" id="IPR013685">
    <property type="entry name" value="POTRA_FtsQ_type"/>
</dbReference>
<reference evidence="10 11" key="1">
    <citation type="submission" date="2017-10" db="EMBL/GenBank/DDBJ databases">
        <title>Sequencing the genomes of 1000 actinobacteria strains.</title>
        <authorList>
            <person name="Klenk H.-P."/>
        </authorList>
    </citation>
    <scope>NUCLEOTIDE SEQUENCE [LARGE SCALE GENOMIC DNA]</scope>
    <source>
        <strain evidence="10 11">DSM 21801</strain>
    </source>
</reference>
<dbReference type="Pfam" id="PF08478">
    <property type="entry name" value="POTRA_1"/>
    <property type="match status" value="1"/>
</dbReference>
<evidence type="ECO:0000256" key="3">
    <source>
        <dbReference type="ARBA" id="ARBA00022692"/>
    </source>
</evidence>
<evidence type="ECO:0000256" key="5">
    <source>
        <dbReference type="ARBA" id="ARBA00023306"/>
    </source>
</evidence>
<keyword evidence="4 7" id="KW-1133">Transmembrane helix</keyword>
<evidence type="ECO:0000313" key="10">
    <source>
        <dbReference type="EMBL" id="PFG19389.1"/>
    </source>
</evidence>
<dbReference type="Gene3D" id="3.10.20.310">
    <property type="entry name" value="membrane protein fhac"/>
    <property type="match status" value="1"/>
</dbReference>
<feature type="domain" description="POTRA" evidence="9">
    <location>
        <begin position="110"/>
        <end position="173"/>
    </location>
</feature>
<dbReference type="GO" id="GO:0051301">
    <property type="term" value="P:cell division"/>
    <property type="evidence" value="ECO:0007669"/>
    <property type="project" value="UniProtKB-KW"/>
</dbReference>
<dbReference type="AlphaFoldDB" id="A0A2A9D0M3"/>
<protein>
    <submittedName>
        <fullName evidence="10">Cell division protein FtsQ</fullName>
    </submittedName>
</protein>
<feature type="transmembrane region" description="Helical" evidence="7">
    <location>
        <begin position="77"/>
        <end position="99"/>
    </location>
</feature>
<evidence type="ECO:0000256" key="4">
    <source>
        <dbReference type="ARBA" id="ARBA00022989"/>
    </source>
</evidence>
<keyword evidence="1" id="KW-1003">Cell membrane</keyword>
<feature type="compositionally biased region" description="Low complexity" evidence="6">
    <location>
        <begin position="38"/>
        <end position="54"/>
    </location>
</feature>
<keyword evidence="7" id="KW-0472">Membrane</keyword>
<gene>
    <name evidence="10" type="ORF">ATL40_0949</name>
</gene>
<organism evidence="10 11">
    <name type="scientific">Serinibacter salmoneus</name>
    <dbReference type="NCBI Taxonomy" id="556530"/>
    <lineage>
        <taxon>Bacteria</taxon>
        <taxon>Bacillati</taxon>
        <taxon>Actinomycetota</taxon>
        <taxon>Actinomycetes</taxon>
        <taxon>Micrococcales</taxon>
        <taxon>Beutenbergiaceae</taxon>
        <taxon>Serinibacter</taxon>
    </lineage>
</organism>
<feature type="region of interest" description="Disordered" evidence="6">
    <location>
        <begin position="1"/>
        <end position="59"/>
    </location>
</feature>
<evidence type="ECO:0000256" key="6">
    <source>
        <dbReference type="SAM" id="MobiDB-lite"/>
    </source>
</evidence>
<feature type="domain" description="Cell division protein FtsQ/DivIB C-terminal" evidence="8">
    <location>
        <begin position="185"/>
        <end position="285"/>
    </location>
</feature>
<evidence type="ECO:0000313" key="11">
    <source>
        <dbReference type="Proteomes" id="UP000224915"/>
    </source>
</evidence>
<dbReference type="InterPro" id="IPR005548">
    <property type="entry name" value="Cell_div_FtsQ/DivIB_C"/>
</dbReference>
<dbReference type="PANTHER" id="PTHR37820:SF1">
    <property type="entry name" value="CELL DIVISION PROTEIN FTSQ"/>
    <property type="match status" value="1"/>
</dbReference>
<keyword evidence="2 10" id="KW-0132">Cell division</keyword>
<dbReference type="Pfam" id="PF03799">
    <property type="entry name" value="FtsQ_DivIB_C"/>
    <property type="match status" value="1"/>
</dbReference>
<proteinExistence type="predicted"/>
<name>A0A2A9D0M3_9MICO</name>
<dbReference type="EMBL" id="PDJD01000001">
    <property type="protein sequence ID" value="PFG19389.1"/>
    <property type="molecule type" value="Genomic_DNA"/>
</dbReference>
<keyword evidence="11" id="KW-1185">Reference proteome</keyword>
<dbReference type="OrthoDB" id="9790760at2"/>
<evidence type="ECO:0000259" key="8">
    <source>
        <dbReference type="Pfam" id="PF03799"/>
    </source>
</evidence>
<sequence>MKRPNAPRAGRSTQHPSDGSDLVLSETDLDATLAADVPSSTSGASGSSPSAAGAYQAPVSSLHRRLSERQRASRRRWAVRASVGLTAAVLVGLLVWTVMFSSLLALRADAVAVRGEGAWVDATEVADAVGEWVGTPLARLDSATVLEPVLALPGVQDATMSRAWPHGVSVTIEPREPVARVTGADTVDLLGDDGVVIATVPAAQSPGGLAELAIDMSAEDAAQTAVGVLEVLAALPDSLGARVESASATSPRSITLVLDDGAQVLWGDGSEPELKAAVLETLLQVGAQEYDVSAPLAPTTS</sequence>
<dbReference type="InterPro" id="IPR050487">
    <property type="entry name" value="FtsQ_DivIB"/>
</dbReference>
<evidence type="ECO:0000256" key="2">
    <source>
        <dbReference type="ARBA" id="ARBA00022618"/>
    </source>
</evidence>
<dbReference type="Proteomes" id="UP000224915">
    <property type="component" value="Unassembled WGS sequence"/>
</dbReference>
<dbReference type="GO" id="GO:0005886">
    <property type="term" value="C:plasma membrane"/>
    <property type="evidence" value="ECO:0007669"/>
    <property type="project" value="TreeGrafter"/>
</dbReference>
<dbReference type="RefSeq" id="WP_098468518.1">
    <property type="nucleotide sequence ID" value="NZ_PDJD01000001.1"/>
</dbReference>
<evidence type="ECO:0000256" key="7">
    <source>
        <dbReference type="SAM" id="Phobius"/>
    </source>
</evidence>
<accession>A0A2A9D0M3</accession>
<comment type="caution">
    <text evidence="10">The sequence shown here is derived from an EMBL/GenBank/DDBJ whole genome shotgun (WGS) entry which is preliminary data.</text>
</comment>
<keyword evidence="5" id="KW-0131">Cell cycle</keyword>
<keyword evidence="3 7" id="KW-0812">Transmembrane</keyword>
<evidence type="ECO:0000259" key="9">
    <source>
        <dbReference type="Pfam" id="PF08478"/>
    </source>
</evidence>
<dbReference type="PANTHER" id="PTHR37820">
    <property type="entry name" value="CELL DIVISION PROTEIN DIVIB"/>
    <property type="match status" value="1"/>
</dbReference>
<evidence type="ECO:0000256" key="1">
    <source>
        <dbReference type="ARBA" id="ARBA00022475"/>
    </source>
</evidence>